<proteinExistence type="predicted"/>
<dbReference type="GO" id="GO:0008941">
    <property type="term" value="F:nitric oxide dioxygenase NAD(P)H activity"/>
    <property type="evidence" value="ECO:0007669"/>
    <property type="project" value="UniProtKB-EC"/>
</dbReference>
<dbReference type="InterPro" id="IPR039261">
    <property type="entry name" value="FNR_nucleotide-bd"/>
</dbReference>
<evidence type="ECO:0000313" key="1">
    <source>
        <dbReference type="EMBL" id="VEA69556.1"/>
    </source>
</evidence>
<protein>
    <submittedName>
        <fullName evidence="1">Nitric oxide dioxygenase</fullName>
        <ecNumber evidence="1">1.14.12.17</ecNumber>
    </submittedName>
</protein>
<dbReference type="SUPFAM" id="SSF52343">
    <property type="entry name" value="Ferredoxin reductase-like, C-terminal NADP-linked domain"/>
    <property type="match status" value="1"/>
</dbReference>
<keyword evidence="1" id="KW-0560">Oxidoreductase</keyword>
<evidence type="ECO:0000313" key="2">
    <source>
        <dbReference type="Proteomes" id="UP000271603"/>
    </source>
</evidence>
<accession>A0A447QHV7</accession>
<reference evidence="1 2" key="1">
    <citation type="submission" date="2018-12" db="EMBL/GenBank/DDBJ databases">
        <authorList>
            <consortium name="Pathogen Informatics"/>
        </authorList>
    </citation>
    <scope>NUCLEOTIDE SEQUENCE [LARGE SCALE GENOMIC DNA]</scope>
    <source>
        <strain evidence="1 2">NCTC9419</strain>
    </source>
</reference>
<sequence length="54" mass="6191">MDLGALRATLVNPQMHYYFCGPVGFMQFVAKQLLEMGVDAERMHYECFGPHKVL</sequence>
<dbReference type="EMBL" id="LR134155">
    <property type="protein sequence ID" value="VEA69556.1"/>
    <property type="molecule type" value="Genomic_DNA"/>
</dbReference>
<dbReference type="EC" id="1.14.12.17" evidence="1"/>
<keyword evidence="1" id="KW-0223">Dioxygenase</keyword>
<dbReference type="Proteomes" id="UP000271603">
    <property type="component" value="Chromosome"/>
</dbReference>
<gene>
    <name evidence="1" type="primary">hmp_4</name>
    <name evidence="1" type="ORF">NCTC9419_01024</name>
</gene>
<organism evidence="1 2">
    <name type="scientific">Serratia rubidaea</name>
    <name type="common">Serratia marinorubra</name>
    <dbReference type="NCBI Taxonomy" id="61652"/>
    <lineage>
        <taxon>Bacteria</taxon>
        <taxon>Pseudomonadati</taxon>
        <taxon>Pseudomonadota</taxon>
        <taxon>Gammaproteobacteria</taxon>
        <taxon>Enterobacterales</taxon>
        <taxon>Yersiniaceae</taxon>
        <taxon>Serratia</taxon>
    </lineage>
</organism>
<dbReference type="AlphaFoldDB" id="A0A447QHV7"/>
<name>A0A447QHV7_SERRU</name>
<dbReference type="Gene3D" id="3.40.50.80">
    <property type="entry name" value="Nucleotide-binding domain of ferredoxin-NADP reductase (FNR) module"/>
    <property type="match status" value="1"/>
</dbReference>